<name>A0AA36JET2_9DINO</name>
<reference evidence="1" key="1">
    <citation type="submission" date="2023-08" db="EMBL/GenBank/DDBJ databases">
        <authorList>
            <person name="Chen Y."/>
            <person name="Shah S."/>
            <person name="Dougan E. K."/>
            <person name="Thang M."/>
            <person name="Chan C."/>
        </authorList>
    </citation>
    <scope>NUCLEOTIDE SEQUENCE</scope>
</reference>
<dbReference type="AlphaFoldDB" id="A0AA36JET2"/>
<keyword evidence="2" id="KW-1185">Reference proteome</keyword>
<accession>A0AA36JET2</accession>
<evidence type="ECO:0000313" key="2">
    <source>
        <dbReference type="Proteomes" id="UP001178507"/>
    </source>
</evidence>
<sequence>MRYALVLIAAEKVVALHSLIGSLHANDSVQLRISSMASSKLSWLPLATGKLQDTVHAVRLCAACLFQSQSPMSTSCLAVDNALVSVSALSFDVSGFDLHRKARTISPFGGNEFSTGS</sequence>
<dbReference type="Proteomes" id="UP001178507">
    <property type="component" value="Unassembled WGS sequence"/>
</dbReference>
<proteinExistence type="predicted"/>
<evidence type="ECO:0000313" key="1">
    <source>
        <dbReference type="EMBL" id="CAJ1404882.1"/>
    </source>
</evidence>
<comment type="caution">
    <text evidence="1">The sequence shown here is derived from an EMBL/GenBank/DDBJ whole genome shotgun (WGS) entry which is preliminary data.</text>
</comment>
<protein>
    <submittedName>
        <fullName evidence="1">Uncharacterized protein</fullName>
    </submittedName>
</protein>
<dbReference type="EMBL" id="CAUJNA010003560">
    <property type="protein sequence ID" value="CAJ1404882.1"/>
    <property type="molecule type" value="Genomic_DNA"/>
</dbReference>
<gene>
    <name evidence="1" type="ORF">EVOR1521_LOCUS27254</name>
</gene>
<organism evidence="1 2">
    <name type="scientific">Effrenium voratum</name>
    <dbReference type="NCBI Taxonomy" id="2562239"/>
    <lineage>
        <taxon>Eukaryota</taxon>
        <taxon>Sar</taxon>
        <taxon>Alveolata</taxon>
        <taxon>Dinophyceae</taxon>
        <taxon>Suessiales</taxon>
        <taxon>Symbiodiniaceae</taxon>
        <taxon>Effrenium</taxon>
    </lineage>
</organism>